<proteinExistence type="predicted"/>
<accession>A0A6C0CN53</accession>
<evidence type="ECO:0000256" key="1">
    <source>
        <dbReference type="SAM" id="MobiDB-lite"/>
    </source>
</evidence>
<organism evidence="2">
    <name type="scientific">viral metagenome</name>
    <dbReference type="NCBI Taxonomy" id="1070528"/>
    <lineage>
        <taxon>unclassified sequences</taxon>
        <taxon>metagenomes</taxon>
        <taxon>organismal metagenomes</taxon>
    </lineage>
</organism>
<protein>
    <submittedName>
        <fullName evidence="2">Uncharacterized protein</fullName>
    </submittedName>
</protein>
<name>A0A6C0CN53_9ZZZZ</name>
<feature type="compositionally biased region" description="Basic residues" evidence="1">
    <location>
        <begin position="131"/>
        <end position="150"/>
    </location>
</feature>
<feature type="region of interest" description="Disordered" evidence="1">
    <location>
        <begin position="130"/>
        <end position="150"/>
    </location>
</feature>
<dbReference type="EMBL" id="MN739452">
    <property type="protein sequence ID" value="QHT05320.1"/>
    <property type="molecule type" value="Genomic_DNA"/>
</dbReference>
<sequence length="295" mass="33867">MISSEAVSNLNDMKMDVIKLIKDYSIQSISKLLIEKFSEQLKQDILKENIHKHIIEYCNGNVRLDPKFISKANGIIIKKEDLTNLCNAPSNTVDSSKDEKNLDPQLQLSQSSILRRIPEFFGIKAFERKSGGTKRRKGKNKKRSSLKNKSKKIVGGFEPETFQPLINPIVDALNNNTRMYQWALQKPEQMMEQVRVNIDDAKTKLIDSEPFKKNLRSLIICSLEKNLKGYLNPLTEKLNEHVFQHNDFSNEIQKKMEKIKIEGIEQTPKDLAKLLKGTKGIADKDIERICDKNVV</sequence>
<dbReference type="AlphaFoldDB" id="A0A6C0CN53"/>
<evidence type="ECO:0000313" key="2">
    <source>
        <dbReference type="EMBL" id="QHT05320.1"/>
    </source>
</evidence>
<reference evidence="2" key="1">
    <citation type="journal article" date="2020" name="Nature">
        <title>Giant virus diversity and host interactions through global metagenomics.</title>
        <authorList>
            <person name="Schulz F."/>
            <person name="Roux S."/>
            <person name="Paez-Espino D."/>
            <person name="Jungbluth S."/>
            <person name="Walsh D.A."/>
            <person name="Denef V.J."/>
            <person name="McMahon K.D."/>
            <person name="Konstantinidis K.T."/>
            <person name="Eloe-Fadrosh E.A."/>
            <person name="Kyrpides N.C."/>
            <person name="Woyke T."/>
        </authorList>
    </citation>
    <scope>NUCLEOTIDE SEQUENCE</scope>
    <source>
        <strain evidence="2">GVMAG-M-3300021375-17</strain>
    </source>
</reference>